<feature type="compositionally biased region" description="Basic and acidic residues" evidence="1">
    <location>
        <begin position="429"/>
        <end position="439"/>
    </location>
</feature>
<organism evidence="2 3">
    <name type="scientific">Ophiophagus hannah</name>
    <name type="common">King cobra</name>
    <name type="synonym">Naja hannah</name>
    <dbReference type="NCBI Taxonomy" id="8665"/>
    <lineage>
        <taxon>Eukaryota</taxon>
        <taxon>Metazoa</taxon>
        <taxon>Chordata</taxon>
        <taxon>Craniata</taxon>
        <taxon>Vertebrata</taxon>
        <taxon>Euteleostomi</taxon>
        <taxon>Lepidosauria</taxon>
        <taxon>Squamata</taxon>
        <taxon>Bifurcata</taxon>
        <taxon>Unidentata</taxon>
        <taxon>Episquamata</taxon>
        <taxon>Toxicofera</taxon>
        <taxon>Serpentes</taxon>
        <taxon>Colubroidea</taxon>
        <taxon>Elapidae</taxon>
        <taxon>Elapinae</taxon>
        <taxon>Ophiophagus</taxon>
    </lineage>
</organism>
<dbReference type="AlphaFoldDB" id="V8P5Z0"/>
<proteinExistence type="predicted"/>
<name>V8P5Z0_OPHHA</name>
<comment type="caution">
    <text evidence="2">The sequence shown here is derived from an EMBL/GenBank/DDBJ whole genome shotgun (WGS) entry which is preliminary data.</text>
</comment>
<reference evidence="2 3" key="1">
    <citation type="journal article" date="2013" name="Proc. Natl. Acad. Sci. U.S.A.">
        <title>The king cobra genome reveals dynamic gene evolution and adaptation in the snake venom system.</title>
        <authorList>
            <person name="Vonk F.J."/>
            <person name="Casewell N.R."/>
            <person name="Henkel C.V."/>
            <person name="Heimberg A.M."/>
            <person name="Jansen H.J."/>
            <person name="McCleary R.J."/>
            <person name="Kerkkamp H.M."/>
            <person name="Vos R.A."/>
            <person name="Guerreiro I."/>
            <person name="Calvete J.J."/>
            <person name="Wuster W."/>
            <person name="Woods A.E."/>
            <person name="Logan J.M."/>
            <person name="Harrison R.A."/>
            <person name="Castoe T.A."/>
            <person name="de Koning A.P."/>
            <person name="Pollock D.D."/>
            <person name="Yandell M."/>
            <person name="Calderon D."/>
            <person name="Renjifo C."/>
            <person name="Currier R.B."/>
            <person name="Salgado D."/>
            <person name="Pla D."/>
            <person name="Sanz L."/>
            <person name="Hyder A.S."/>
            <person name="Ribeiro J.M."/>
            <person name="Arntzen J.W."/>
            <person name="van den Thillart G.E."/>
            <person name="Boetzer M."/>
            <person name="Pirovano W."/>
            <person name="Dirks R.P."/>
            <person name="Spaink H.P."/>
            <person name="Duboule D."/>
            <person name="McGlinn E."/>
            <person name="Kini R.M."/>
            <person name="Richardson M.K."/>
        </authorList>
    </citation>
    <scope>NUCLEOTIDE SEQUENCE</scope>
    <source>
        <tissue evidence="2">Blood</tissue>
    </source>
</reference>
<feature type="non-terminal residue" evidence="2">
    <location>
        <position position="1"/>
    </location>
</feature>
<protein>
    <submittedName>
        <fullName evidence="2">Zinc finger CCCH domain-containing protein 13</fullName>
    </submittedName>
</protein>
<feature type="compositionally biased region" description="Basic and acidic residues" evidence="1">
    <location>
        <begin position="294"/>
        <end position="341"/>
    </location>
</feature>
<feature type="region of interest" description="Disordered" evidence="1">
    <location>
        <begin position="224"/>
        <end position="474"/>
    </location>
</feature>
<feature type="compositionally biased region" description="Basic residues" evidence="1">
    <location>
        <begin position="342"/>
        <end position="351"/>
    </location>
</feature>
<evidence type="ECO:0000256" key="1">
    <source>
        <dbReference type="SAM" id="MobiDB-lite"/>
    </source>
</evidence>
<feature type="compositionally biased region" description="Basic and acidic residues" evidence="1">
    <location>
        <begin position="392"/>
        <end position="411"/>
    </location>
</feature>
<feature type="compositionally biased region" description="Basic and acidic residues" evidence="1">
    <location>
        <begin position="250"/>
        <end position="268"/>
    </location>
</feature>
<feature type="compositionally biased region" description="Polar residues" evidence="1">
    <location>
        <begin position="460"/>
        <end position="471"/>
    </location>
</feature>
<feature type="compositionally biased region" description="Basic residues" evidence="1">
    <location>
        <begin position="412"/>
        <end position="428"/>
    </location>
</feature>
<feature type="compositionally biased region" description="Basic residues" evidence="1">
    <location>
        <begin position="269"/>
        <end position="293"/>
    </location>
</feature>
<gene>
    <name evidence="2" type="primary">ZC3H13</name>
    <name evidence="2" type="ORF">L345_04899</name>
</gene>
<feature type="compositionally biased region" description="Basic residues" evidence="1">
    <location>
        <begin position="440"/>
        <end position="451"/>
    </location>
</feature>
<dbReference type="Proteomes" id="UP000018936">
    <property type="component" value="Unassembled WGS sequence"/>
</dbReference>
<keyword evidence="3" id="KW-1185">Reference proteome</keyword>
<feature type="compositionally biased region" description="Basic and acidic residues" evidence="1">
    <location>
        <begin position="352"/>
        <end position="385"/>
    </location>
</feature>
<sequence>MLKTRKKLFSSERAKELGVLRGKGASRGVLRGGRRVLEVGLSQGTIQGKMGPWLALLLSARSSLPCPVSPYCTCTTLCTCTTISDSHSGALEKRSKQSRRSVIFAAKSIEMPCIFFSAAGVQLHQKKHAAHQTCRLTPLTAAPLRSDLLGQRAQWGGPAGLVPRMWLQQCIGEAEQSGSSVIFAAKNLQPPRVFFGAAAGAQRQQWLRPCLPSLAVSCGRKLKSWPWDNERGGHGGGNGEIEGWGPLKGETGDRERGKEREGMRERERERKKKERGRKREKRKRKGKREKERKKKEEKGKERKREREREKRGGRERKKEKEGREGKKGKEREKERRQESKERKGRGRKKRDRQKEWGMEGRGRKKERERERERGNEKERKKREGGESEWDMEGGREREREREGGRVKEETRKKRKRKGKEKREKGRKRIDKERGDGRKGQKERKKKERKKKEREEEKVNEISSPTNCSSRTGGERSVMIPLDTSLDTSPDVSCFLVIVILALLWIDTMP</sequence>
<accession>V8P5Z0</accession>
<evidence type="ECO:0000313" key="2">
    <source>
        <dbReference type="EMBL" id="ETE69302.1"/>
    </source>
</evidence>
<dbReference type="EMBL" id="AZIM01000793">
    <property type="protein sequence ID" value="ETE69302.1"/>
    <property type="molecule type" value="Genomic_DNA"/>
</dbReference>
<evidence type="ECO:0000313" key="3">
    <source>
        <dbReference type="Proteomes" id="UP000018936"/>
    </source>
</evidence>